<protein>
    <submittedName>
        <fullName evidence="1">Uncharacterized protein</fullName>
    </submittedName>
</protein>
<dbReference type="STRING" id="381665.SAMN05216554_1689"/>
<proteinExistence type="predicted"/>
<keyword evidence="2" id="KW-1185">Reference proteome</keyword>
<sequence>MTTPALAHLSGGPLDDQTIPLEDGAPEELVLPYSEGQLVYLLVSQSDGTDGPATAKYRFNEVSEILVEGTYNEH</sequence>
<reference evidence="1 2" key="1">
    <citation type="submission" date="2016-10" db="EMBL/GenBank/DDBJ databases">
        <authorList>
            <person name="de Groot N.N."/>
        </authorList>
    </citation>
    <scope>NUCLEOTIDE SEQUENCE [LARGE SCALE GENOMIC DNA]</scope>
    <source>
        <strain evidence="1 2">CGMCC 4.3491</strain>
    </source>
</reference>
<dbReference type="Proteomes" id="UP000198891">
    <property type="component" value="Unassembled WGS sequence"/>
</dbReference>
<name>A0A1H3N4Q8_9MICO</name>
<evidence type="ECO:0000313" key="1">
    <source>
        <dbReference type="EMBL" id="SDY83723.1"/>
    </source>
</evidence>
<accession>A0A1H3N4Q8</accession>
<organism evidence="1 2">
    <name type="scientific">Herbiconiux ginsengi</name>
    <dbReference type="NCBI Taxonomy" id="381665"/>
    <lineage>
        <taxon>Bacteria</taxon>
        <taxon>Bacillati</taxon>
        <taxon>Actinomycetota</taxon>
        <taxon>Actinomycetes</taxon>
        <taxon>Micrococcales</taxon>
        <taxon>Microbacteriaceae</taxon>
        <taxon>Herbiconiux</taxon>
    </lineage>
</organism>
<dbReference type="AlphaFoldDB" id="A0A1H3N4Q8"/>
<dbReference type="EMBL" id="FNPZ01000001">
    <property type="protein sequence ID" value="SDY83723.1"/>
    <property type="molecule type" value="Genomic_DNA"/>
</dbReference>
<dbReference type="RefSeq" id="WP_092551314.1">
    <property type="nucleotide sequence ID" value="NZ_FNPZ01000001.1"/>
</dbReference>
<dbReference type="OrthoDB" id="5078489at2"/>
<evidence type="ECO:0000313" key="2">
    <source>
        <dbReference type="Proteomes" id="UP000198891"/>
    </source>
</evidence>
<gene>
    <name evidence="1" type="ORF">SAMN05216554_1689</name>
</gene>